<organism evidence="6 7">
    <name type="scientific">Penicillium daleae</name>
    <dbReference type="NCBI Taxonomy" id="63821"/>
    <lineage>
        <taxon>Eukaryota</taxon>
        <taxon>Fungi</taxon>
        <taxon>Dikarya</taxon>
        <taxon>Ascomycota</taxon>
        <taxon>Pezizomycotina</taxon>
        <taxon>Eurotiomycetes</taxon>
        <taxon>Eurotiomycetidae</taxon>
        <taxon>Eurotiales</taxon>
        <taxon>Aspergillaceae</taxon>
        <taxon>Penicillium</taxon>
    </lineage>
</organism>
<keyword evidence="1" id="KW-0805">Transcription regulation</keyword>
<evidence type="ECO:0000313" key="6">
    <source>
        <dbReference type="EMBL" id="KAJ5433088.1"/>
    </source>
</evidence>
<dbReference type="GO" id="GO:0000981">
    <property type="term" value="F:DNA-binding transcription factor activity, RNA polymerase II-specific"/>
    <property type="evidence" value="ECO:0007669"/>
    <property type="project" value="InterPro"/>
</dbReference>
<dbReference type="EMBL" id="JAPVEA010000009">
    <property type="protein sequence ID" value="KAJ5433088.1"/>
    <property type="molecule type" value="Genomic_DNA"/>
</dbReference>
<dbReference type="CDD" id="cd00067">
    <property type="entry name" value="GAL4"/>
    <property type="match status" value="1"/>
</dbReference>
<evidence type="ECO:0000256" key="3">
    <source>
        <dbReference type="ARBA" id="ARBA00023242"/>
    </source>
</evidence>
<feature type="region of interest" description="Disordered" evidence="4">
    <location>
        <begin position="84"/>
        <end position="111"/>
    </location>
</feature>
<gene>
    <name evidence="6" type="ORF">N7458_012244</name>
</gene>
<dbReference type="InterPro" id="IPR007219">
    <property type="entry name" value="XnlR_reg_dom"/>
</dbReference>
<feature type="domain" description="Xylanolytic transcriptional activator regulatory" evidence="5">
    <location>
        <begin position="193"/>
        <end position="460"/>
    </location>
</feature>
<dbReference type="GeneID" id="81605869"/>
<dbReference type="GO" id="GO:0008270">
    <property type="term" value="F:zinc ion binding"/>
    <property type="evidence" value="ECO:0007669"/>
    <property type="project" value="InterPro"/>
</dbReference>
<evidence type="ECO:0000256" key="4">
    <source>
        <dbReference type="SAM" id="MobiDB-lite"/>
    </source>
</evidence>
<reference evidence="6" key="2">
    <citation type="journal article" date="2023" name="IMA Fungus">
        <title>Comparative genomic study of the Penicillium genus elucidates a diverse pangenome and 15 lateral gene transfer events.</title>
        <authorList>
            <person name="Petersen C."/>
            <person name="Sorensen T."/>
            <person name="Nielsen M.R."/>
            <person name="Sondergaard T.E."/>
            <person name="Sorensen J.L."/>
            <person name="Fitzpatrick D.A."/>
            <person name="Frisvad J.C."/>
            <person name="Nielsen K.L."/>
        </authorList>
    </citation>
    <scope>NUCLEOTIDE SEQUENCE</scope>
    <source>
        <strain evidence="6">IBT 16125</strain>
    </source>
</reference>
<dbReference type="PANTHER" id="PTHR47431">
    <property type="entry name" value="ZN(II)2CYS6 TRANSCRIPTION FACTOR (EUROFUNG)-RELATED"/>
    <property type="match status" value="1"/>
</dbReference>
<keyword evidence="3" id="KW-0539">Nucleus</keyword>
<evidence type="ECO:0000313" key="7">
    <source>
        <dbReference type="Proteomes" id="UP001213681"/>
    </source>
</evidence>
<sequence length="736" mass="81820">MVDTFQNESGLVSTAPRPIRKKFAKPPVKVACLPWYALNGSPATSLSRGFVLTVIPSRASRTRCGGQEPCSNCVAKDRKCSYLPSKRGGPRKKKQKASPSPEEEAPHEDAQYAVDPSAEFDEPPGMFTQIDVLSLPGAGLRHIDFPQVGSLFQGFYAGDESPSHVHMEPMPSPMSTTSCLVRTYGSEPEILNAYYDFIHSYFPILPPRASSQFQDRPLHCPVSPGPSSEPLMMYRPRSPLSLAISAILALIPHPDDPEPSSPASVLQRRTYAHTFAQLANSIIETECDLELSSTDPGQALSSARPSVNRERLHPMTPEDLETLLALLILSVYEYSQRGNLLKMRYRAGQALALALDKSLHSCMDNDECSEARRRAWWMTYYCVIQGSIVSTTPPTIVINDPQFTTPHPRFESDAEGWSILIQAQQVLVSATQFISDLNKSLTSQSGLHYIFERMQQLDSWTNSVLAQTDMLPMVSHEPDFDDRRETITAQSIRAISRIKLSSAQIKTHRFRAFSDIPIFIKRHCDLTAANAINASTETITKPTIQGSTINNVSCSCSNLDHFQRASSTEYMTPSDSSTSSDIHPYIPQYPQYPFASGFPYSPQHSAKICLQSALTISRMFEALPYPQPLSENRHRQQHQSGQPLPRTMPSFACCLMQSSYAMFMIFYKARVAKQLSPDVESVLASDATEQLVEELRRGLERIIAAVSNYSFAFEALDGMRDEIQGAYQTAFPSASV</sequence>
<evidence type="ECO:0000259" key="5">
    <source>
        <dbReference type="Pfam" id="PF04082"/>
    </source>
</evidence>
<accession>A0AAD6BV18</accession>
<dbReference type="Proteomes" id="UP001213681">
    <property type="component" value="Unassembled WGS sequence"/>
</dbReference>
<comment type="caution">
    <text evidence="6">The sequence shown here is derived from an EMBL/GenBank/DDBJ whole genome shotgun (WGS) entry which is preliminary data.</text>
</comment>
<dbReference type="CDD" id="cd12148">
    <property type="entry name" value="fungal_TF_MHR"/>
    <property type="match status" value="1"/>
</dbReference>
<dbReference type="RefSeq" id="XP_056760380.1">
    <property type="nucleotide sequence ID" value="XM_056915626.1"/>
</dbReference>
<dbReference type="AlphaFoldDB" id="A0AAD6BV18"/>
<keyword evidence="2" id="KW-0804">Transcription</keyword>
<dbReference type="PANTHER" id="PTHR47431:SF5">
    <property type="entry name" value="ZN(II)2CYS6 TRANSCRIPTION FACTOR (EUROFUNG)"/>
    <property type="match status" value="1"/>
</dbReference>
<name>A0AAD6BV18_9EURO</name>
<reference evidence="6" key="1">
    <citation type="submission" date="2022-12" db="EMBL/GenBank/DDBJ databases">
        <authorList>
            <person name="Petersen C."/>
        </authorList>
    </citation>
    <scope>NUCLEOTIDE SEQUENCE</scope>
    <source>
        <strain evidence="6">IBT 16125</strain>
    </source>
</reference>
<keyword evidence="7" id="KW-1185">Reference proteome</keyword>
<protein>
    <recommendedName>
        <fullName evidence="5">Xylanolytic transcriptional activator regulatory domain-containing protein</fullName>
    </recommendedName>
</protein>
<dbReference type="GO" id="GO:0003677">
    <property type="term" value="F:DNA binding"/>
    <property type="evidence" value="ECO:0007669"/>
    <property type="project" value="InterPro"/>
</dbReference>
<dbReference type="InterPro" id="IPR001138">
    <property type="entry name" value="Zn2Cys6_DnaBD"/>
</dbReference>
<dbReference type="GO" id="GO:0006351">
    <property type="term" value="P:DNA-templated transcription"/>
    <property type="evidence" value="ECO:0007669"/>
    <property type="project" value="InterPro"/>
</dbReference>
<evidence type="ECO:0000256" key="1">
    <source>
        <dbReference type="ARBA" id="ARBA00023015"/>
    </source>
</evidence>
<proteinExistence type="predicted"/>
<evidence type="ECO:0000256" key="2">
    <source>
        <dbReference type="ARBA" id="ARBA00023163"/>
    </source>
</evidence>
<dbReference type="Pfam" id="PF04082">
    <property type="entry name" value="Fungal_trans"/>
    <property type="match status" value="1"/>
</dbReference>